<dbReference type="GeneTree" id="ENSGT01150000286950"/>
<dbReference type="InterPro" id="IPR013083">
    <property type="entry name" value="Znf_RING/FYVE/PHD"/>
</dbReference>
<evidence type="ECO:0000313" key="7">
    <source>
        <dbReference type="Proteomes" id="UP000261660"/>
    </source>
</evidence>
<feature type="domain" description="RING-type" evidence="5">
    <location>
        <begin position="15"/>
        <end position="58"/>
    </location>
</feature>
<dbReference type="InterPro" id="IPR017907">
    <property type="entry name" value="Znf_RING_CS"/>
</dbReference>
<dbReference type="PANTHER" id="PTHR25465:SF5">
    <property type="entry name" value="E3 UBIQUITIN_ISG15 LIGASE TRIM25-RELATED"/>
    <property type="match status" value="1"/>
</dbReference>
<dbReference type="PANTHER" id="PTHR25465">
    <property type="entry name" value="B-BOX DOMAIN CONTAINING"/>
    <property type="match status" value="1"/>
</dbReference>
<protein>
    <recommendedName>
        <fullName evidence="5">RING-type domain-containing protein</fullName>
    </recommendedName>
</protein>
<proteinExistence type="predicted"/>
<dbReference type="PROSITE" id="PS00518">
    <property type="entry name" value="ZF_RING_1"/>
    <property type="match status" value="1"/>
</dbReference>
<keyword evidence="1" id="KW-0479">Metal-binding</keyword>
<evidence type="ECO:0000256" key="3">
    <source>
        <dbReference type="ARBA" id="ARBA00022833"/>
    </source>
</evidence>
<sequence>MAQKGVQLDREAFSCSICLDLLKDPVTVPCGHSYCMNCIKSHWDKEDEKTIYSCPQCRQTFTPRPVLVKNTMLAVLVEDPSSLYCACSTFQKMCAQTGCLEIFSL</sequence>
<dbReference type="AlphaFoldDB" id="A0A3Q3EIS9"/>
<accession>A0A3Q3EIS9</accession>
<evidence type="ECO:0000313" key="6">
    <source>
        <dbReference type="Ensembl" id="ENSLBEP00000007396.1"/>
    </source>
</evidence>
<reference evidence="6" key="1">
    <citation type="submission" date="2025-08" db="UniProtKB">
        <authorList>
            <consortium name="Ensembl"/>
        </authorList>
    </citation>
    <scope>IDENTIFICATION</scope>
</reference>
<evidence type="ECO:0000259" key="5">
    <source>
        <dbReference type="PROSITE" id="PS50089"/>
    </source>
</evidence>
<dbReference type="SMART" id="SM00184">
    <property type="entry name" value="RING"/>
    <property type="match status" value="1"/>
</dbReference>
<dbReference type="Ensembl" id="ENSLBET00000007781.1">
    <property type="protein sequence ID" value="ENSLBEP00000007396.1"/>
    <property type="gene ID" value="ENSLBEG00000005719.1"/>
</dbReference>
<organism evidence="6 7">
    <name type="scientific">Labrus bergylta</name>
    <name type="common">ballan wrasse</name>
    <dbReference type="NCBI Taxonomy" id="56723"/>
    <lineage>
        <taxon>Eukaryota</taxon>
        <taxon>Metazoa</taxon>
        <taxon>Chordata</taxon>
        <taxon>Craniata</taxon>
        <taxon>Vertebrata</taxon>
        <taxon>Euteleostomi</taxon>
        <taxon>Actinopterygii</taxon>
        <taxon>Neopterygii</taxon>
        <taxon>Teleostei</taxon>
        <taxon>Neoteleostei</taxon>
        <taxon>Acanthomorphata</taxon>
        <taxon>Eupercaria</taxon>
        <taxon>Labriformes</taxon>
        <taxon>Labridae</taxon>
        <taxon>Labrus</taxon>
    </lineage>
</organism>
<dbReference type="Proteomes" id="UP000261660">
    <property type="component" value="Unplaced"/>
</dbReference>
<keyword evidence="7" id="KW-1185">Reference proteome</keyword>
<keyword evidence="2 4" id="KW-0863">Zinc-finger</keyword>
<dbReference type="Pfam" id="PF15227">
    <property type="entry name" value="zf-C3HC4_4"/>
    <property type="match status" value="1"/>
</dbReference>
<dbReference type="SUPFAM" id="SSF57850">
    <property type="entry name" value="RING/U-box"/>
    <property type="match status" value="1"/>
</dbReference>
<dbReference type="Gene3D" id="3.30.40.10">
    <property type="entry name" value="Zinc/RING finger domain, C3HC4 (zinc finger)"/>
    <property type="match status" value="1"/>
</dbReference>
<name>A0A3Q3EIS9_9LABR</name>
<dbReference type="PROSITE" id="PS50089">
    <property type="entry name" value="ZF_RING_2"/>
    <property type="match status" value="1"/>
</dbReference>
<dbReference type="InParanoid" id="A0A3Q3EIS9"/>
<evidence type="ECO:0000256" key="1">
    <source>
        <dbReference type="ARBA" id="ARBA00022723"/>
    </source>
</evidence>
<dbReference type="InterPro" id="IPR001841">
    <property type="entry name" value="Znf_RING"/>
</dbReference>
<dbReference type="STRING" id="56723.ENSLBEP00000007396"/>
<evidence type="ECO:0000256" key="2">
    <source>
        <dbReference type="ARBA" id="ARBA00022771"/>
    </source>
</evidence>
<evidence type="ECO:0000256" key="4">
    <source>
        <dbReference type="PROSITE-ProRule" id="PRU00175"/>
    </source>
</evidence>
<keyword evidence="3" id="KW-0862">Zinc</keyword>
<reference evidence="6" key="2">
    <citation type="submission" date="2025-09" db="UniProtKB">
        <authorList>
            <consortium name="Ensembl"/>
        </authorList>
    </citation>
    <scope>IDENTIFICATION</scope>
</reference>
<dbReference type="GO" id="GO:0008270">
    <property type="term" value="F:zinc ion binding"/>
    <property type="evidence" value="ECO:0007669"/>
    <property type="project" value="UniProtKB-KW"/>
</dbReference>
<dbReference type="InterPro" id="IPR051051">
    <property type="entry name" value="E3_ubiq-ligase_TRIM/RNF"/>
</dbReference>